<name>A0ACC5QWY1_9HYPH</name>
<dbReference type="Proteomes" id="UP000616151">
    <property type="component" value="Unassembled WGS sequence"/>
</dbReference>
<gene>
    <name evidence="1" type="ORF">JHL16_00865</name>
</gene>
<evidence type="ECO:0000313" key="2">
    <source>
        <dbReference type="Proteomes" id="UP000616151"/>
    </source>
</evidence>
<proteinExistence type="predicted"/>
<keyword evidence="2" id="KW-1185">Reference proteome</keyword>
<accession>A0ACC5QWY1</accession>
<protein>
    <submittedName>
        <fullName evidence="1">Threonine/serine dehydratase</fullName>
    </submittedName>
</protein>
<evidence type="ECO:0000313" key="1">
    <source>
        <dbReference type="EMBL" id="MBK1864890.1"/>
    </source>
</evidence>
<sequence>MPDPITRSAIEATATKIASYIRRTPVMEVTLSKIARPVALKLELFQHTGSFKARGAFSTVLGRDIPNAGIAAASGGNHGAAAAYAAYMAGVPAHIFVPAIASPAKVAKIKSYGAVIAQDGATYYDALEKCNRFIAETGALSVHAYDAEPTLLGQGTLAKEIQEQLPDIDTLLVAVGGGGLIGGIAGWYRGDVRIVGVEPDTCNALHASLAKGERVTVTPSGIAADSLGASFAGELMFPLAQKYIERVALVMDEEIRMAQRWLWDHARIVTEPGGATAFAALLSGAYRPHKDERVCVVLCGSNTDPLTFSKVMIT</sequence>
<reference evidence="1" key="1">
    <citation type="submission" date="2021-01" db="EMBL/GenBank/DDBJ databases">
        <authorList>
            <person name="Sun Q."/>
        </authorList>
    </citation>
    <scope>NUCLEOTIDE SEQUENCE</scope>
    <source>
        <strain evidence="1">YIM B02566</strain>
    </source>
</reference>
<comment type="caution">
    <text evidence="1">The sequence shown here is derived from an EMBL/GenBank/DDBJ whole genome shotgun (WGS) entry which is preliminary data.</text>
</comment>
<organism evidence="1 2">
    <name type="scientific">Taklimakanibacter albus</name>
    <dbReference type="NCBI Taxonomy" id="2800327"/>
    <lineage>
        <taxon>Bacteria</taxon>
        <taxon>Pseudomonadati</taxon>
        <taxon>Pseudomonadota</taxon>
        <taxon>Alphaproteobacteria</taxon>
        <taxon>Hyphomicrobiales</taxon>
        <taxon>Aestuariivirgaceae</taxon>
        <taxon>Taklimakanibacter</taxon>
    </lineage>
</organism>
<dbReference type="EMBL" id="JAENHL010000003">
    <property type="protein sequence ID" value="MBK1864890.1"/>
    <property type="molecule type" value="Genomic_DNA"/>
</dbReference>